<evidence type="ECO:0000313" key="1">
    <source>
        <dbReference type="EMBL" id="MBB5835235.1"/>
    </source>
</evidence>
<dbReference type="AlphaFoldDB" id="A0A7W9J4J0"/>
<organism evidence="1 2">
    <name type="scientific">Kribbella italica</name>
    <dbReference type="NCBI Taxonomy" id="1540520"/>
    <lineage>
        <taxon>Bacteria</taxon>
        <taxon>Bacillati</taxon>
        <taxon>Actinomycetota</taxon>
        <taxon>Actinomycetes</taxon>
        <taxon>Propionibacteriales</taxon>
        <taxon>Kribbellaceae</taxon>
        <taxon>Kribbella</taxon>
    </lineage>
</organism>
<dbReference type="InterPro" id="IPR003718">
    <property type="entry name" value="OsmC/Ohr_fam"/>
</dbReference>
<dbReference type="PANTHER" id="PTHR34352:SF1">
    <property type="entry name" value="PROTEIN YHFA"/>
    <property type="match status" value="1"/>
</dbReference>
<keyword evidence="2" id="KW-1185">Reference proteome</keyword>
<dbReference type="Gene3D" id="3.30.300.20">
    <property type="match status" value="1"/>
</dbReference>
<accession>A0A7W9J4J0</accession>
<proteinExistence type="predicted"/>
<dbReference type="Proteomes" id="UP000549971">
    <property type="component" value="Unassembled WGS sequence"/>
</dbReference>
<reference evidence="1 2" key="1">
    <citation type="submission" date="2020-08" db="EMBL/GenBank/DDBJ databases">
        <title>Sequencing the genomes of 1000 actinobacteria strains.</title>
        <authorList>
            <person name="Klenk H.-P."/>
        </authorList>
    </citation>
    <scope>NUCLEOTIDE SEQUENCE [LARGE SCALE GENOMIC DNA]</scope>
    <source>
        <strain evidence="1 2">DSM 28967</strain>
    </source>
</reference>
<dbReference type="PANTHER" id="PTHR34352">
    <property type="entry name" value="PROTEIN YHFA"/>
    <property type="match status" value="1"/>
</dbReference>
<dbReference type="RefSeq" id="WP_184794910.1">
    <property type="nucleotide sequence ID" value="NZ_JACHMY010000001.1"/>
</dbReference>
<protein>
    <submittedName>
        <fullName evidence="1">Putative OsmC-like protein</fullName>
    </submittedName>
</protein>
<gene>
    <name evidence="1" type="ORF">HDA39_001969</name>
</gene>
<sequence>MGDDTLRSIHFERTGNSKYVVHNKRGGSITVGSGGPDDTDFTPVELLLAAIGACSAIDVDVVTSRRAEPSDFRAVVSGDKVRDAEEGNRIENLKVEFTITFPDDEDGDKARVALPRAVKMSHDRLCTVSRTVELGTPITVDLNNGELTISPSARPADPSSD</sequence>
<name>A0A7W9J4J0_9ACTN</name>
<dbReference type="InterPro" id="IPR036102">
    <property type="entry name" value="OsmC/Ohrsf"/>
</dbReference>
<dbReference type="InterPro" id="IPR015946">
    <property type="entry name" value="KH_dom-like_a/b"/>
</dbReference>
<evidence type="ECO:0000313" key="2">
    <source>
        <dbReference type="Proteomes" id="UP000549971"/>
    </source>
</evidence>
<dbReference type="Pfam" id="PF02566">
    <property type="entry name" value="OsmC"/>
    <property type="match status" value="1"/>
</dbReference>
<dbReference type="SUPFAM" id="SSF82784">
    <property type="entry name" value="OsmC-like"/>
    <property type="match status" value="1"/>
</dbReference>
<dbReference type="EMBL" id="JACHMY010000001">
    <property type="protein sequence ID" value="MBB5835235.1"/>
    <property type="molecule type" value="Genomic_DNA"/>
</dbReference>
<comment type="caution">
    <text evidence="1">The sequence shown here is derived from an EMBL/GenBank/DDBJ whole genome shotgun (WGS) entry which is preliminary data.</text>
</comment>